<dbReference type="RefSeq" id="WP_207674781.1">
    <property type="nucleotide sequence ID" value="NZ_JAFREM010000027.1"/>
</dbReference>
<name>A0ABS3LFJ7_9ENTE</name>
<evidence type="ECO:0000259" key="3">
    <source>
        <dbReference type="Pfam" id="PF05043"/>
    </source>
</evidence>
<gene>
    <name evidence="4" type="ORF">JZO70_16555</name>
</gene>
<dbReference type="Gene3D" id="1.10.10.10">
    <property type="entry name" value="Winged helix-like DNA-binding domain superfamily/Winged helix DNA-binding domain"/>
    <property type="match status" value="1"/>
</dbReference>
<sequence>MLYEELMFDSSLLLRFTIFRYLNQSSMQIFPVSQLSDEMGLNYQQTVIELNEIDAELKEIYPEHETIMMRAGKINLENLSASLDEYRYHLLKQAVPFQFILYFLNEEEPTIEKFCDKYYVSRSTVSRKIDRLKRYLKTFNLRFTYTEAGMSGDERLIRIALFNILWLGTRGLAFPLDVDEELVDKSVETFKSYFPLSRTYFGVHELRMFAGISIMRINKQHFAKYDTRYNFLMKNNPYYDFTSLGELLDVPMTTRQLKGESSFIYFLAHYAPFYTVRDDNSLKQTLHDFEAYPNPVNSFVTEFRRFAKKTLFPDKPEVMDDPLIIGNLLNITFAYYVFRQPFPNIMSMVLEHKEHQSQGEHVLEQNIMNFMHTAGENTDYQFVRSLRVLLGKSFKHLLMPCFNQFPYAEDLKVGIAMEHNAMFVLELYRFLDDLRFVEAEPYDASLKDGYDLIISSSMLLKKEKPNLPIHVLEHNYSEKDLIPLYLMLREIYAKKNQANLKA</sequence>
<dbReference type="PANTHER" id="PTHR30185:SF13">
    <property type="entry name" value="LICABCH OPERON REGULATOR-RELATED"/>
    <property type="match status" value="1"/>
</dbReference>
<feature type="domain" description="Mga helix-turn-helix" evidence="3">
    <location>
        <begin position="81"/>
        <end position="162"/>
    </location>
</feature>
<keyword evidence="2" id="KW-0804">Transcription</keyword>
<dbReference type="Proteomes" id="UP000664601">
    <property type="component" value="Unassembled WGS sequence"/>
</dbReference>
<evidence type="ECO:0000313" key="4">
    <source>
        <dbReference type="EMBL" id="MBO1307788.1"/>
    </source>
</evidence>
<organism evidence="4 5">
    <name type="scientific">Candidatus Enterococcus moelleringii</name>
    <dbReference type="NCBI Taxonomy" id="2815325"/>
    <lineage>
        <taxon>Bacteria</taxon>
        <taxon>Bacillati</taxon>
        <taxon>Bacillota</taxon>
        <taxon>Bacilli</taxon>
        <taxon>Lactobacillales</taxon>
        <taxon>Enterococcaceae</taxon>
        <taxon>Enterococcus</taxon>
    </lineage>
</organism>
<reference evidence="4 5" key="1">
    <citation type="submission" date="2021-03" db="EMBL/GenBank/DDBJ databases">
        <title>Enterococcal diversity collection.</title>
        <authorList>
            <person name="Gilmore M.S."/>
            <person name="Schwartzman J."/>
            <person name="Van Tyne D."/>
            <person name="Martin M."/>
            <person name="Earl A.M."/>
            <person name="Manson A.L."/>
            <person name="Straub T."/>
            <person name="Salamzade R."/>
            <person name="Saavedra J."/>
            <person name="Lebreton F."/>
            <person name="Prichula J."/>
            <person name="Schaufler K."/>
            <person name="Gaca A."/>
            <person name="Sgardioli B."/>
            <person name="Wagenaar J."/>
            <person name="Strong T."/>
        </authorList>
    </citation>
    <scope>NUCLEOTIDE SEQUENCE [LARGE SCALE GENOMIC DNA]</scope>
    <source>
        <strain evidence="4 5">669A</strain>
    </source>
</reference>
<evidence type="ECO:0000256" key="2">
    <source>
        <dbReference type="ARBA" id="ARBA00023163"/>
    </source>
</evidence>
<dbReference type="PANTHER" id="PTHR30185">
    <property type="entry name" value="CRYPTIC BETA-GLUCOSIDE BGL OPERON ANTITERMINATOR"/>
    <property type="match status" value="1"/>
</dbReference>
<protein>
    <submittedName>
        <fullName evidence="4">Helix-turn-helix domain-containing protein</fullName>
    </submittedName>
</protein>
<proteinExistence type="predicted"/>
<keyword evidence="5" id="KW-1185">Reference proteome</keyword>
<dbReference type="InterPro" id="IPR050661">
    <property type="entry name" value="BglG_antiterminators"/>
</dbReference>
<comment type="caution">
    <text evidence="4">The sequence shown here is derived from an EMBL/GenBank/DDBJ whole genome shotgun (WGS) entry which is preliminary data.</text>
</comment>
<accession>A0ABS3LFJ7</accession>
<dbReference type="InterPro" id="IPR036388">
    <property type="entry name" value="WH-like_DNA-bd_sf"/>
</dbReference>
<dbReference type="EMBL" id="JAFREM010000027">
    <property type="protein sequence ID" value="MBO1307788.1"/>
    <property type="molecule type" value="Genomic_DNA"/>
</dbReference>
<dbReference type="InterPro" id="IPR007737">
    <property type="entry name" value="Mga_HTH"/>
</dbReference>
<evidence type="ECO:0000256" key="1">
    <source>
        <dbReference type="ARBA" id="ARBA00023015"/>
    </source>
</evidence>
<dbReference type="Pfam" id="PF05043">
    <property type="entry name" value="Mga"/>
    <property type="match status" value="1"/>
</dbReference>
<evidence type="ECO:0000313" key="5">
    <source>
        <dbReference type="Proteomes" id="UP000664601"/>
    </source>
</evidence>
<keyword evidence="1" id="KW-0805">Transcription regulation</keyword>